<dbReference type="EMBL" id="CAJNNW010037455">
    <property type="protein sequence ID" value="CAE8741914.1"/>
    <property type="molecule type" value="Genomic_DNA"/>
</dbReference>
<feature type="region of interest" description="Disordered" evidence="2">
    <location>
        <begin position="285"/>
        <end position="305"/>
    </location>
</feature>
<name>A0A813LYQ8_POLGL</name>
<feature type="compositionally biased region" description="Acidic residues" evidence="2">
    <location>
        <begin position="286"/>
        <end position="298"/>
    </location>
</feature>
<keyword evidence="1" id="KW-0175">Coiled coil</keyword>
<reference evidence="4" key="1">
    <citation type="submission" date="2021-02" db="EMBL/GenBank/DDBJ databases">
        <authorList>
            <person name="Dougan E. K."/>
            <person name="Rhodes N."/>
            <person name="Thang M."/>
            <person name="Chan C."/>
        </authorList>
    </citation>
    <scope>NUCLEOTIDE SEQUENCE</scope>
</reference>
<evidence type="ECO:0000256" key="2">
    <source>
        <dbReference type="SAM" id="MobiDB-lite"/>
    </source>
</evidence>
<evidence type="ECO:0000313" key="4">
    <source>
        <dbReference type="EMBL" id="CAE8741914.1"/>
    </source>
</evidence>
<feature type="transmembrane region" description="Helical" evidence="3">
    <location>
        <begin position="208"/>
        <end position="231"/>
    </location>
</feature>
<keyword evidence="3" id="KW-1133">Transmembrane helix</keyword>
<accession>A0A813LYQ8</accession>
<keyword evidence="3" id="KW-0812">Transmembrane</keyword>
<evidence type="ECO:0000256" key="1">
    <source>
        <dbReference type="SAM" id="Coils"/>
    </source>
</evidence>
<comment type="caution">
    <text evidence="4">The sequence shown here is derived from an EMBL/GenBank/DDBJ whole genome shotgun (WGS) entry which is preliminary data.</text>
</comment>
<keyword evidence="3" id="KW-0472">Membrane</keyword>
<evidence type="ECO:0000313" key="5">
    <source>
        <dbReference type="Proteomes" id="UP000626109"/>
    </source>
</evidence>
<organism evidence="4 5">
    <name type="scientific">Polarella glacialis</name>
    <name type="common">Dinoflagellate</name>
    <dbReference type="NCBI Taxonomy" id="89957"/>
    <lineage>
        <taxon>Eukaryota</taxon>
        <taxon>Sar</taxon>
        <taxon>Alveolata</taxon>
        <taxon>Dinophyceae</taxon>
        <taxon>Suessiales</taxon>
        <taxon>Suessiaceae</taxon>
        <taxon>Polarella</taxon>
    </lineage>
</organism>
<gene>
    <name evidence="4" type="ORF">PGLA2088_LOCUS50726</name>
</gene>
<protein>
    <submittedName>
        <fullName evidence="4">Uncharacterized protein</fullName>
    </submittedName>
</protein>
<proteinExistence type="predicted"/>
<dbReference type="Proteomes" id="UP000626109">
    <property type="component" value="Unassembled WGS sequence"/>
</dbReference>
<sequence length="305" mass="33737">MAEHGCADQEGIPVKYYQKVLAVMGFQTCKSVGTPFPGATESSGRRHLDADASASECAWGDEACCRHGTAGGGIVVTPDSPKAAEIQSVPVYVRSALLYAQGKERLIASNNSLRCDVLPPVGAAQVKLCGVTEFRQWLLSEVSLLEQAVATTNNEADAVKGRFLSDLKDALQPMLGWIRSLLQAFNCNAMWRRVEELDRSFCEEVAPLAAKGTLMMMLLAACAICSIIVQYKAWRRLKDNKILQEEVERFERRLRAHAIKMQEQDARQREEHGLSAMAPTGVSLQLDDELDEDEEQEDFSDHPLH</sequence>
<dbReference type="AlphaFoldDB" id="A0A813LYQ8"/>
<feature type="coiled-coil region" evidence="1">
    <location>
        <begin position="240"/>
        <end position="267"/>
    </location>
</feature>
<evidence type="ECO:0000256" key="3">
    <source>
        <dbReference type="SAM" id="Phobius"/>
    </source>
</evidence>